<evidence type="ECO:0000259" key="9">
    <source>
        <dbReference type="Pfam" id="PF01431"/>
    </source>
</evidence>
<accession>A0A1D1VAS3</accession>
<dbReference type="InterPro" id="IPR000718">
    <property type="entry name" value="Peptidase_M13"/>
</dbReference>
<evidence type="ECO:0000256" key="2">
    <source>
        <dbReference type="ARBA" id="ARBA00007357"/>
    </source>
</evidence>
<dbReference type="InterPro" id="IPR024079">
    <property type="entry name" value="MetalloPept_cat_dom_sf"/>
</dbReference>
<dbReference type="InterPro" id="IPR008753">
    <property type="entry name" value="Peptidase_M13_N"/>
</dbReference>
<name>A0A1D1VAS3_RAMVA</name>
<keyword evidence="3" id="KW-0645">Protease</keyword>
<evidence type="ECO:0008006" key="13">
    <source>
        <dbReference type="Google" id="ProtNLM"/>
    </source>
</evidence>
<evidence type="ECO:0000256" key="6">
    <source>
        <dbReference type="ARBA" id="ARBA00022833"/>
    </source>
</evidence>
<dbReference type="SUPFAM" id="SSF55486">
    <property type="entry name" value="Metalloproteases ('zincins'), catalytic domain"/>
    <property type="match status" value="1"/>
</dbReference>
<evidence type="ECO:0000259" key="10">
    <source>
        <dbReference type="Pfam" id="PF05649"/>
    </source>
</evidence>
<evidence type="ECO:0000256" key="1">
    <source>
        <dbReference type="ARBA" id="ARBA00001947"/>
    </source>
</evidence>
<dbReference type="STRING" id="947166.A0A1D1VAS3"/>
<gene>
    <name evidence="11" type="primary">RvY_07469-1</name>
    <name evidence="11" type="synonym">RvY_07469.1</name>
    <name evidence="11" type="ORF">RvY_07469</name>
</gene>
<keyword evidence="12" id="KW-1185">Reference proteome</keyword>
<keyword evidence="7" id="KW-0482">Metalloprotease</keyword>
<dbReference type="PANTHER" id="PTHR11733:SF167">
    <property type="entry name" value="FI17812P1-RELATED"/>
    <property type="match status" value="1"/>
</dbReference>
<dbReference type="Pfam" id="PF05649">
    <property type="entry name" value="Peptidase_M13_N"/>
    <property type="match status" value="1"/>
</dbReference>
<dbReference type="EMBL" id="BDGG01000003">
    <property type="protein sequence ID" value="GAU95953.1"/>
    <property type="molecule type" value="Genomic_DNA"/>
</dbReference>
<protein>
    <recommendedName>
        <fullName evidence="13">Peptidase M13 N-terminal domain-containing protein</fullName>
    </recommendedName>
</protein>
<dbReference type="AlphaFoldDB" id="A0A1D1VAS3"/>
<evidence type="ECO:0000256" key="4">
    <source>
        <dbReference type="ARBA" id="ARBA00022723"/>
    </source>
</evidence>
<dbReference type="InterPro" id="IPR042089">
    <property type="entry name" value="Peptidase_M13_dom_2"/>
</dbReference>
<feature type="domain" description="Peptidase M13 C-terminal" evidence="9">
    <location>
        <begin position="340"/>
        <end position="453"/>
    </location>
</feature>
<organism evidence="11 12">
    <name type="scientific">Ramazzottius varieornatus</name>
    <name type="common">Water bear</name>
    <name type="synonym">Tardigrade</name>
    <dbReference type="NCBI Taxonomy" id="947166"/>
    <lineage>
        <taxon>Eukaryota</taxon>
        <taxon>Metazoa</taxon>
        <taxon>Ecdysozoa</taxon>
        <taxon>Tardigrada</taxon>
        <taxon>Eutardigrada</taxon>
        <taxon>Parachela</taxon>
        <taxon>Hypsibioidea</taxon>
        <taxon>Ramazzottiidae</taxon>
        <taxon>Ramazzottius</taxon>
    </lineage>
</organism>
<dbReference type="GO" id="GO:0016485">
    <property type="term" value="P:protein processing"/>
    <property type="evidence" value="ECO:0007669"/>
    <property type="project" value="TreeGrafter"/>
</dbReference>
<dbReference type="Pfam" id="PF01431">
    <property type="entry name" value="Peptidase_M13"/>
    <property type="match status" value="1"/>
</dbReference>
<dbReference type="PANTHER" id="PTHR11733">
    <property type="entry name" value="ZINC METALLOPROTEASE FAMILY M13 NEPRILYSIN-RELATED"/>
    <property type="match status" value="1"/>
</dbReference>
<feature type="signal peptide" evidence="8">
    <location>
        <begin position="1"/>
        <end position="27"/>
    </location>
</feature>
<feature type="domain" description="Peptidase M13 N-terminal" evidence="10">
    <location>
        <begin position="24"/>
        <end position="297"/>
    </location>
</feature>
<evidence type="ECO:0000256" key="7">
    <source>
        <dbReference type="ARBA" id="ARBA00023049"/>
    </source>
</evidence>
<keyword evidence="6" id="KW-0862">Zinc</keyword>
<keyword evidence="8" id="KW-0732">Signal</keyword>
<dbReference type="Gene3D" id="1.10.1380.10">
    <property type="entry name" value="Neutral endopeptidase , domain2"/>
    <property type="match status" value="2"/>
</dbReference>
<dbReference type="InterPro" id="IPR018497">
    <property type="entry name" value="Peptidase_M13_C"/>
</dbReference>
<comment type="similarity">
    <text evidence="2">Belongs to the peptidase M13 family.</text>
</comment>
<reference evidence="11 12" key="1">
    <citation type="journal article" date="2016" name="Nat. Commun.">
        <title>Extremotolerant tardigrade genome and improved radiotolerance of human cultured cells by tardigrade-unique protein.</title>
        <authorList>
            <person name="Hashimoto T."/>
            <person name="Horikawa D.D."/>
            <person name="Saito Y."/>
            <person name="Kuwahara H."/>
            <person name="Kozuka-Hata H."/>
            <person name="Shin-I T."/>
            <person name="Minakuchi Y."/>
            <person name="Ohishi K."/>
            <person name="Motoyama A."/>
            <person name="Aizu T."/>
            <person name="Enomoto A."/>
            <person name="Kondo K."/>
            <person name="Tanaka S."/>
            <person name="Hara Y."/>
            <person name="Koshikawa S."/>
            <person name="Sagara H."/>
            <person name="Miura T."/>
            <person name="Yokobori S."/>
            <person name="Miyagawa K."/>
            <person name="Suzuki Y."/>
            <person name="Kubo T."/>
            <person name="Oyama M."/>
            <person name="Kohara Y."/>
            <person name="Fujiyama A."/>
            <person name="Arakawa K."/>
            <person name="Katayama T."/>
            <person name="Toyoda A."/>
            <person name="Kunieda T."/>
        </authorList>
    </citation>
    <scope>NUCLEOTIDE SEQUENCE [LARGE SCALE GENOMIC DNA]</scope>
    <source>
        <strain evidence="11 12">YOKOZUNA-1</strain>
    </source>
</reference>
<comment type="cofactor">
    <cofactor evidence="1">
        <name>Zn(2+)</name>
        <dbReference type="ChEBI" id="CHEBI:29105"/>
    </cofactor>
</comment>
<evidence type="ECO:0000313" key="11">
    <source>
        <dbReference type="EMBL" id="GAU95953.1"/>
    </source>
</evidence>
<dbReference type="GO" id="GO:0004222">
    <property type="term" value="F:metalloendopeptidase activity"/>
    <property type="evidence" value="ECO:0007669"/>
    <property type="project" value="InterPro"/>
</dbReference>
<dbReference type="Proteomes" id="UP000186922">
    <property type="component" value="Unassembled WGS sequence"/>
</dbReference>
<keyword evidence="4" id="KW-0479">Metal-binding</keyword>
<comment type="caution">
    <text evidence="11">The sequence shown here is derived from an EMBL/GenBank/DDBJ whole genome shotgun (WGS) entry which is preliminary data.</text>
</comment>
<dbReference type="Gene3D" id="3.40.390.10">
    <property type="entry name" value="Collagenase (Catalytic Domain)"/>
    <property type="match status" value="1"/>
</dbReference>
<dbReference type="GO" id="GO:0046872">
    <property type="term" value="F:metal ion binding"/>
    <property type="evidence" value="ECO:0007669"/>
    <property type="project" value="UniProtKB-KW"/>
</dbReference>
<dbReference type="GO" id="GO:0005886">
    <property type="term" value="C:plasma membrane"/>
    <property type="evidence" value="ECO:0007669"/>
    <property type="project" value="TreeGrafter"/>
</dbReference>
<evidence type="ECO:0000256" key="3">
    <source>
        <dbReference type="ARBA" id="ARBA00022670"/>
    </source>
</evidence>
<dbReference type="OrthoDB" id="6475849at2759"/>
<feature type="chain" id="PRO_5008898202" description="Peptidase M13 N-terminal domain-containing protein" evidence="8">
    <location>
        <begin position="28"/>
        <end position="465"/>
    </location>
</feature>
<evidence type="ECO:0000256" key="5">
    <source>
        <dbReference type="ARBA" id="ARBA00022801"/>
    </source>
</evidence>
<keyword evidence="5" id="KW-0378">Hydrolase</keyword>
<evidence type="ECO:0000256" key="8">
    <source>
        <dbReference type="SAM" id="SignalP"/>
    </source>
</evidence>
<evidence type="ECO:0000313" key="12">
    <source>
        <dbReference type="Proteomes" id="UP000186922"/>
    </source>
</evidence>
<dbReference type="PROSITE" id="PS51885">
    <property type="entry name" value="NEPRILYSIN"/>
    <property type="match status" value="1"/>
</dbReference>
<sequence>MASFGSVFDKFLAILLALFEALDTSSSNENVASLKSILSEVVGGWPLITPNWNPSTFDLYRSLAAAKRLGFDSVFRWSVAENPSNRSQNIVNLGTAVLGLPSPGLYTTDEAATVRQAYRSLIGNVANLLAGSPSSGRLLDIRDFVDFETNIAETILSSRQTPNSRSVLSISAFVGQYLSTYRLGRELLNLFRNVLSAVQLQSSIDTNSVISVDNPVLYRSLGEQLASVERQGDDGKRILGNYIGWNIVFSQLPLLPQVYRDALGQFSTASGAAFDSIGGRNWEDCLDLVNSAMPNAIVPTESHYDNVRNLIRFALFRQLRKLGQPNGRTIDDDPIPVDANAYYYYDQNLIGLSLGLLQPPLYDPTALDYLNYAGIGYIYAHQLTKTFDETGALYNASGNGPQSWWSPNVNASYFTLVNALRSQYRGFPGPDGVFNGQVGAGDVIADSLALQCVLSVRVFPQPFFA</sequence>
<proteinExistence type="inferred from homology"/>